<feature type="signal peptide" evidence="1">
    <location>
        <begin position="1"/>
        <end position="24"/>
    </location>
</feature>
<evidence type="ECO:0000256" key="1">
    <source>
        <dbReference type="SAM" id="SignalP"/>
    </source>
</evidence>
<dbReference type="Proteomes" id="UP001597110">
    <property type="component" value="Unassembled WGS sequence"/>
</dbReference>
<evidence type="ECO:0000313" key="3">
    <source>
        <dbReference type="Proteomes" id="UP001597110"/>
    </source>
</evidence>
<sequence length="134" mass="14516">MSFAPRRSLPVWFACLLAASSASAHETLPETWCVEAGTTPVIVNKFDFDGPALRSLVDKCGIIEAIKPQDDWTAVAGTLGMYCATQDGGKNLDTPMPFITGPDEYAAKDHHETYRIDQGVAGSCVVCVRLKPKR</sequence>
<feature type="chain" id="PRO_5045850748" evidence="1">
    <location>
        <begin position="25"/>
        <end position="134"/>
    </location>
</feature>
<dbReference type="RefSeq" id="WP_386826163.1">
    <property type="nucleotide sequence ID" value="NZ_JBHTIF010000005.1"/>
</dbReference>
<keyword evidence="3" id="KW-1185">Reference proteome</keyword>
<dbReference type="EMBL" id="JBHTIF010000005">
    <property type="protein sequence ID" value="MFD0727470.1"/>
    <property type="molecule type" value="Genomic_DNA"/>
</dbReference>
<name>A0ABW2YJY9_9GAMM</name>
<gene>
    <name evidence="2" type="ORF">ACFQ0E_17890</name>
</gene>
<organism evidence="2 3">
    <name type="scientific">Lysobacter brunescens</name>
    <dbReference type="NCBI Taxonomy" id="262323"/>
    <lineage>
        <taxon>Bacteria</taxon>
        <taxon>Pseudomonadati</taxon>
        <taxon>Pseudomonadota</taxon>
        <taxon>Gammaproteobacteria</taxon>
        <taxon>Lysobacterales</taxon>
        <taxon>Lysobacteraceae</taxon>
        <taxon>Lysobacter</taxon>
    </lineage>
</organism>
<protein>
    <submittedName>
        <fullName evidence="2">Uncharacterized protein</fullName>
    </submittedName>
</protein>
<accession>A0ABW2YJY9</accession>
<evidence type="ECO:0000313" key="2">
    <source>
        <dbReference type="EMBL" id="MFD0727470.1"/>
    </source>
</evidence>
<comment type="caution">
    <text evidence="2">The sequence shown here is derived from an EMBL/GenBank/DDBJ whole genome shotgun (WGS) entry which is preliminary data.</text>
</comment>
<keyword evidence="1" id="KW-0732">Signal</keyword>
<proteinExistence type="predicted"/>
<reference evidence="3" key="1">
    <citation type="journal article" date="2019" name="Int. J. Syst. Evol. Microbiol.">
        <title>The Global Catalogue of Microorganisms (GCM) 10K type strain sequencing project: providing services to taxonomists for standard genome sequencing and annotation.</title>
        <authorList>
            <consortium name="The Broad Institute Genomics Platform"/>
            <consortium name="The Broad Institute Genome Sequencing Center for Infectious Disease"/>
            <person name="Wu L."/>
            <person name="Ma J."/>
        </authorList>
    </citation>
    <scope>NUCLEOTIDE SEQUENCE [LARGE SCALE GENOMIC DNA]</scope>
    <source>
        <strain evidence="3">CCUG 55585</strain>
    </source>
</reference>